<name>A0ABS3JG72_9BACT</name>
<evidence type="ECO:0000256" key="1">
    <source>
        <dbReference type="SAM" id="SignalP"/>
    </source>
</evidence>
<reference evidence="2 3" key="1">
    <citation type="submission" date="2021-03" db="EMBL/GenBank/DDBJ databases">
        <title>Fibrella sp. HMF5405 genome sequencing and assembly.</title>
        <authorList>
            <person name="Kang H."/>
            <person name="Kim H."/>
            <person name="Bae S."/>
            <person name="Joh K."/>
        </authorList>
    </citation>
    <scope>NUCLEOTIDE SEQUENCE [LARGE SCALE GENOMIC DNA]</scope>
    <source>
        <strain evidence="2 3">HMF5405</strain>
    </source>
</reference>
<dbReference type="RefSeq" id="WP_207328919.1">
    <property type="nucleotide sequence ID" value="NZ_JAFMYW010000002.1"/>
</dbReference>
<dbReference type="Proteomes" id="UP000664628">
    <property type="component" value="Unassembled WGS sequence"/>
</dbReference>
<proteinExistence type="predicted"/>
<organism evidence="2 3">
    <name type="scientific">Fibrella forsythiae</name>
    <dbReference type="NCBI Taxonomy" id="2817061"/>
    <lineage>
        <taxon>Bacteria</taxon>
        <taxon>Pseudomonadati</taxon>
        <taxon>Bacteroidota</taxon>
        <taxon>Cytophagia</taxon>
        <taxon>Cytophagales</taxon>
        <taxon>Spirosomataceae</taxon>
        <taxon>Fibrella</taxon>
    </lineage>
</organism>
<dbReference type="EMBL" id="JAFMYW010000002">
    <property type="protein sequence ID" value="MBO0948980.1"/>
    <property type="molecule type" value="Genomic_DNA"/>
</dbReference>
<sequence length="190" mass="21050">MQKTLLTIALLTTITTTAFTQAPTVAAPNSLPKKAPVKTDKTPTMVMRIKKKTASHTATTQKKTTSREIPDTYKGRILTVGSGGGVVGKEKAYLLLDDGRLFSRQSGQKTYTFVGQQTADNTKKVFWSVEDRCAIRKTAYNKPGNIYRFVNWKKGAVQHKVAWAPGDKQLPPNYEQVYSGFMGMIPAAYR</sequence>
<evidence type="ECO:0000313" key="2">
    <source>
        <dbReference type="EMBL" id="MBO0948980.1"/>
    </source>
</evidence>
<gene>
    <name evidence="2" type="ORF">J2I46_10330</name>
</gene>
<comment type="caution">
    <text evidence="2">The sequence shown here is derived from an EMBL/GenBank/DDBJ whole genome shotgun (WGS) entry which is preliminary data.</text>
</comment>
<keyword evidence="1" id="KW-0732">Signal</keyword>
<evidence type="ECO:0000313" key="3">
    <source>
        <dbReference type="Proteomes" id="UP000664628"/>
    </source>
</evidence>
<feature type="signal peptide" evidence="1">
    <location>
        <begin position="1"/>
        <end position="22"/>
    </location>
</feature>
<keyword evidence="3" id="KW-1185">Reference proteome</keyword>
<feature type="chain" id="PRO_5045166863" evidence="1">
    <location>
        <begin position="23"/>
        <end position="190"/>
    </location>
</feature>
<accession>A0ABS3JG72</accession>
<protein>
    <submittedName>
        <fullName evidence="2">FAD-binding oxidoreductase</fullName>
    </submittedName>
</protein>